<accession>A0A8H8NRH1</accession>
<protein>
    <submittedName>
        <fullName evidence="1">Uncharacterized protein</fullName>
    </submittedName>
</protein>
<dbReference type="GeneID" id="67027203"/>
<name>A0A8H8NRH1_9AGAM</name>
<dbReference type="Proteomes" id="UP000650533">
    <property type="component" value="Chromosome 2"/>
</dbReference>
<organism evidence="1 2">
    <name type="scientific">Rhizoctonia solani</name>
    <dbReference type="NCBI Taxonomy" id="456999"/>
    <lineage>
        <taxon>Eukaryota</taxon>
        <taxon>Fungi</taxon>
        <taxon>Dikarya</taxon>
        <taxon>Basidiomycota</taxon>
        <taxon>Agaricomycotina</taxon>
        <taxon>Agaricomycetes</taxon>
        <taxon>Cantharellales</taxon>
        <taxon>Ceratobasidiaceae</taxon>
        <taxon>Rhizoctonia</taxon>
    </lineage>
</organism>
<reference evidence="1" key="1">
    <citation type="submission" date="2020-05" db="EMBL/GenBank/DDBJ databases">
        <title>Evolutionary and genomic comparisons of hybrid uninucleate and nonhybrid Rhizoctonia fungi.</title>
        <authorList>
            <person name="Li C."/>
            <person name="Chen X."/>
        </authorList>
    </citation>
    <scope>NUCLEOTIDE SEQUENCE</scope>
    <source>
        <strain evidence="1">AG-1 IA</strain>
    </source>
</reference>
<gene>
    <name evidence="1" type="ORF">RhiXN_04924</name>
</gene>
<evidence type="ECO:0000313" key="2">
    <source>
        <dbReference type="Proteomes" id="UP000650533"/>
    </source>
</evidence>
<dbReference type="KEGG" id="rsx:RhiXN_04924"/>
<dbReference type="RefSeq" id="XP_043177159.1">
    <property type="nucleotide sequence ID" value="XM_043324740.1"/>
</dbReference>
<dbReference type="AlphaFoldDB" id="A0A8H8NRH1"/>
<proteinExistence type="predicted"/>
<sequence length="71" mass="8525">MPGNLPVGGHAHLLVHIIAWRFLINVSLYQKVLADFWDLRWVQWGRQQFLWDQGHFGGWNFYYTIYISFLS</sequence>
<evidence type="ECO:0000313" key="1">
    <source>
        <dbReference type="EMBL" id="QRW16922.1"/>
    </source>
</evidence>
<dbReference type="EMBL" id="CP059659">
    <property type="protein sequence ID" value="QRW16922.1"/>
    <property type="molecule type" value="Genomic_DNA"/>
</dbReference>